<dbReference type="EMBL" id="KB107571">
    <property type="protein sequence ID" value="ELK29881.1"/>
    <property type="molecule type" value="Genomic_DNA"/>
</dbReference>
<organism evidence="2 3">
    <name type="scientific">Myotis davidii</name>
    <name type="common">David's myotis</name>
    <dbReference type="NCBI Taxonomy" id="225400"/>
    <lineage>
        <taxon>Eukaryota</taxon>
        <taxon>Metazoa</taxon>
        <taxon>Chordata</taxon>
        <taxon>Craniata</taxon>
        <taxon>Vertebrata</taxon>
        <taxon>Euteleostomi</taxon>
        <taxon>Mammalia</taxon>
        <taxon>Eutheria</taxon>
        <taxon>Laurasiatheria</taxon>
        <taxon>Chiroptera</taxon>
        <taxon>Yangochiroptera</taxon>
        <taxon>Vespertilionidae</taxon>
        <taxon>Myotis</taxon>
    </lineage>
</organism>
<name>L5LUX1_MYODS</name>
<reference evidence="3" key="1">
    <citation type="journal article" date="2013" name="Science">
        <title>Comparative analysis of bat genomes provides insight into the evolution of flight and immunity.</title>
        <authorList>
            <person name="Zhang G."/>
            <person name="Cowled C."/>
            <person name="Shi Z."/>
            <person name="Huang Z."/>
            <person name="Bishop-Lilly K.A."/>
            <person name="Fang X."/>
            <person name="Wynne J.W."/>
            <person name="Xiong Z."/>
            <person name="Baker M.L."/>
            <person name="Zhao W."/>
            <person name="Tachedjian M."/>
            <person name="Zhu Y."/>
            <person name="Zhou P."/>
            <person name="Jiang X."/>
            <person name="Ng J."/>
            <person name="Yang L."/>
            <person name="Wu L."/>
            <person name="Xiao J."/>
            <person name="Feng Y."/>
            <person name="Chen Y."/>
            <person name="Sun X."/>
            <person name="Zhang Y."/>
            <person name="Marsh G.A."/>
            <person name="Crameri G."/>
            <person name="Broder C.C."/>
            <person name="Frey K.G."/>
            <person name="Wang L.F."/>
            <person name="Wang J."/>
        </authorList>
    </citation>
    <scope>NUCLEOTIDE SEQUENCE [LARGE SCALE GENOMIC DNA]</scope>
</reference>
<gene>
    <name evidence="2" type="ORF">MDA_GLEAN10013481</name>
</gene>
<evidence type="ECO:0000313" key="3">
    <source>
        <dbReference type="Proteomes" id="UP000010556"/>
    </source>
</evidence>
<sequence length="114" mass="12251">MHNTSCSSDELRAGKSESMGQEGSALRSQRSVHSVVISNFSLSSRGTNEASGGSRARVHGQNKITCPLAGAGQLIMAQKCTIHPVAPTSYEHGRVSPWDRRDRLFEAKGRSIAL</sequence>
<dbReference type="Proteomes" id="UP000010556">
    <property type="component" value="Unassembled WGS sequence"/>
</dbReference>
<accession>L5LUX1</accession>
<protein>
    <submittedName>
        <fullName evidence="2">Uncharacterized protein</fullName>
    </submittedName>
</protein>
<evidence type="ECO:0000256" key="1">
    <source>
        <dbReference type="SAM" id="MobiDB-lite"/>
    </source>
</evidence>
<evidence type="ECO:0000313" key="2">
    <source>
        <dbReference type="EMBL" id="ELK29881.1"/>
    </source>
</evidence>
<feature type="region of interest" description="Disordered" evidence="1">
    <location>
        <begin position="1"/>
        <end position="32"/>
    </location>
</feature>
<dbReference type="AlphaFoldDB" id="L5LUX1"/>
<feature type="compositionally biased region" description="Polar residues" evidence="1">
    <location>
        <begin position="18"/>
        <end position="32"/>
    </location>
</feature>
<keyword evidence="3" id="KW-1185">Reference proteome</keyword>
<proteinExistence type="predicted"/>